<gene>
    <name evidence="2" type="ORF">GOP47_0008780</name>
</gene>
<name>A0A9D4UZM0_ADICA</name>
<dbReference type="OrthoDB" id="1991326at2759"/>
<evidence type="ECO:0000313" key="3">
    <source>
        <dbReference type="Proteomes" id="UP000886520"/>
    </source>
</evidence>
<feature type="region of interest" description="Disordered" evidence="1">
    <location>
        <begin position="61"/>
        <end position="123"/>
    </location>
</feature>
<feature type="compositionally biased region" description="Basic residues" evidence="1">
    <location>
        <begin position="31"/>
        <end position="41"/>
    </location>
</feature>
<evidence type="ECO:0000313" key="2">
    <source>
        <dbReference type="EMBL" id="KAI5076715.1"/>
    </source>
</evidence>
<evidence type="ECO:0000256" key="1">
    <source>
        <dbReference type="SAM" id="MobiDB-lite"/>
    </source>
</evidence>
<reference evidence="2" key="1">
    <citation type="submission" date="2021-01" db="EMBL/GenBank/DDBJ databases">
        <title>Adiantum capillus-veneris genome.</title>
        <authorList>
            <person name="Fang Y."/>
            <person name="Liao Q."/>
        </authorList>
    </citation>
    <scope>NUCLEOTIDE SEQUENCE</scope>
    <source>
        <strain evidence="2">H3</strain>
        <tissue evidence="2">Leaf</tissue>
    </source>
</reference>
<dbReference type="Proteomes" id="UP000886520">
    <property type="component" value="Chromosome 8"/>
</dbReference>
<dbReference type="AlphaFoldDB" id="A0A9D4UZM0"/>
<protein>
    <submittedName>
        <fullName evidence="2">Uncharacterized protein</fullName>
    </submittedName>
</protein>
<organism evidence="2 3">
    <name type="scientific">Adiantum capillus-veneris</name>
    <name type="common">Maidenhair fern</name>
    <dbReference type="NCBI Taxonomy" id="13818"/>
    <lineage>
        <taxon>Eukaryota</taxon>
        <taxon>Viridiplantae</taxon>
        <taxon>Streptophyta</taxon>
        <taxon>Embryophyta</taxon>
        <taxon>Tracheophyta</taxon>
        <taxon>Polypodiopsida</taxon>
        <taxon>Polypodiidae</taxon>
        <taxon>Polypodiales</taxon>
        <taxon>Pteridineae</taxon>
        <taxon>Pteridaceae</taxon>
        <taxon>Vittarioideae</taxon>
        <taxon>Adiantum</taxon>
    </lineage>
</organism>
<feature type="region of interest" description="Disordered" evidence="1">
    <location>
        <begin position="1"/>
        <end position="47"/>
    </location>
</feature>
<feature type="compositionally biased region" description="Acidic residues" evidence="1">
    <location>
        <begin position="14"/>
        <end position="26"/>
    </location>
</feature>
<keyword evidence="3" id="KW-1185">Reference proteome</keyword>
<feature type="compositionally biased region" description="Acidic residues" evidence="1">
    <location>
        <begin position="100"/>
        <end position="114"/>
    </location>
</feature>
<accession>A0A9D4UZM0</accession>
<proteinExistence type="predicted"/>
<sequence length="170" mass="18209">MQALLAANDVSFGGDDELGANSDDEGVALKHTLRRKSKKRKAAESWESMKLADGAIARVSDVEGNEGACESKETVPSFGHKREAEAIAGSSDSSSGSGSDNEELSDEGEDSIDQDGEKRIDQSTAFGRAFRKIMKKKLPSSDLSEAMVTSFYSSSNLKRGLFVAIKNLKP</sequence>
<comment type="caution">
    <text evidence="2">The sequence shown here is derived from an EMBL/GenBank/DDBJ whole genome shotgun (WGS) entry which is preliminary data.</text>
</comment>
<feature type="compositionally biased region" description="Low complexity" evidence="1">
    <location>
        <begin position="89"/>
        <end position="99"/>
    </location>
</feature>
<dbReference type="EMBL" id="JABFUD020000008">
    <property type="protein sequence ID" value="KAI5076715.1"/>
    <property type="molecule type" value="Genomic_DNA"/>
</dbReference>